<sequence length="93" mass="10860">MKEKSVREILLNFEKNIAIASEDGLDKFYPQKIDRAYDQALAQIKELMPSEEDLFLMCRLCRDGKNRNILSLDIEHAEKLSQAIHRLIEGRLK</sequence>
<dbReference type="EMBL" id="MT142516">
    <property type="protein sequence ID" value="QJA83720.1"/>
    <property type="molecule type" value="Genomic_DNA"/>
</dbReference>
<evidence type="ECO:0000313" key="2">
    <source>
        <dbReference type="EMBL" id="QJA83720.1"/>
    </source>
</evidence>
<organism evidence="2">
    <name type="scientific">viral metagenome</name>
    <dbReference type="NCBI Taxonomy" id="1070528"/>
    <lineage>
        <taxon>unclassified sequences</taxon>
        <taxon>metagenomes</taxon>
        <taxon>organismal metagenomes</taxon>
    </lineage>
</organism>
<dbReference type="AlphaFoldDB" id="A0A6M3KPN1"/>
<protein>
    <submittedName>
        <fullName evidence="2">Uncharacterized protein</fullName>
    </submittedName>
</protein>
<gene>
    <name evidence="2" type="ORF">MM415A00259_0045</name>
    <name evidence="1" type="ORF">MM415B00452_0023</name>
</gene>
<dbReference type="EMBL" id="MT141529">
    <property type="protein sequence ID" value="QJA64922.1"/>
    <property type="molecule type" value="Genomic_DNA"/>
</dbReference>
<reference evidence="2" key="1">
    <citation type="submission" date="2020-03" db="EMBL/GenBank/DDBJ databases">
        <title>The deep terrestrial virosphere.</title>
        <authorList>
            <person name="Holmfeldt K."/>
            <person name="Nilsson E."/>
            <person name="Simone D."/>
            <person name="Lopez-Fernandez M."/>
            <person name="Wu X."/>
            <person name="de Brujin I."/>
            <person name="Lundin D."/>
            <person name="Andersson A."/>
            <person name="Bertilsson S."/>
            <person name="Dopson M."/>
        </authorList>
    </citation>
    <scope>NUCLEOTIDE SEQUENCE</scope>
    <source>
        <strain evidence="2">MM415A00259</strain>
        <strain evidence="1">MM415B00452</strain>
    </source>
</reference>
<proteinExistence type="predicted"/>
<evidence type="ECO:0000313" key="1">
    <source>
        <dbReference type="EMBL" id="QJA64922.1"/>
    </source>
</evidence>
<accession>A0A6M3KPN1</accession>
<name>A0A6M3KPN1_9ZZZZ</name>